<dbReference type="InterPro" id="IPR008983">
    <property type="entry name" value="Tumour_necrosis_fac-like_dom"/>
</dbReference>
<dbReference type="InterPro" id="IPR006052">
    <property type="entry name" value="TNF_dom"/>
</dbReference>
<dbReference type="GeneTree" id="ENSGT00510000050706"/>
<dbReference type="GO" id="GO:0016020">
    <property type="term" value="C:membrane"/>
    <property type="evidence" value="ECO:0007669"/>
    <property type="project" value="InterPro"/>
</dbReference>
<dbReference type="PROSITE" id="PS50049">
    <property type="entry name" value="THD_2"/>
    <property type="match status" value="1"/>
</dbReference>
<comment type="subcellular location">
    <subcellularLocation>
        <location evidence="1">Secreted</location>
    </subcellularLocation>
</comment>
<name>A0AAY4APQ8_9TELE</name>
<keyword evidence="6" id="KW-0325">Glycoprotein</keyword>
<reference evidence="8 9" key="1">
    <citation type="submission" date="2020-06" db="EMBL/GenBank/DDBJ databases">
        <authorList>
            <consortium name="Wellcome Sanger Institute Data Sharing"/>
        </authorList>
    </citation>
    <scope>NUCLEOTIDE SEQUENCE [LARGE SCALE GENOMIC DNA]</scope>
</reference>
<protein>
    <recommendedName>
        <fullName evidence="7">THD domain-containing protein</fullName>
    </recommendedName>
</protein>
<dbReference type="SUPFAM" id="SSF49842">
    <property type="entry name" value="TNF-like"/>
    <property type="match status" value="1"/>
</dbReference>
<accession>A0AAY4APQ8</accession>
<evidence type="ECO:0000313" key="8">
    <source>
        <dbReference type="Ensembl" id="ENSDCDP00010010290.1"/>
    </source>
</evidence>
<dbReference type="InterPro" id="IPR051748">
    <property type="entry name" value="TNF_Ligand_Superfamily"/>
</dbReference>
<evidence type="ECO:0000259" key="7">
    <source>
        <dbReference type="PROSITE" id="PS50049"/>
    </source>
</evidence>
<dbReference type="GO" id="GO:0005164">
    <property type="term" value="F:tumor necrosis factor receptor binding"/>
    <property type="evidence" value="ECO:0007669"/>
    <property type="project" value="InterPro"/>
</dbReference>
<dbReference type="PANTHER" id="PTHR15151:SF20">
    <property type="entry name" value="TUMOR NECROSIS FACTOR LIGAND SUPERFAMILY MEMBER 12"/>
    <property type="match status" value="1"/>
</dbReference>
<dbReference type="Ensembl" id="ENSDCDT00010010789.1">
    <property type="protein sequence ID" value="ENSDCDP00010010290.1"/>
    <property type="gene ID" value="ENSDCDG00010004564.1"/>
</dbReference>
<keyword evidence="9" id="KW-1185">Reference proteome</keyword>
<keyword evidence="3" id="KW-0202">Cytokine</keyword>
<proteinExistence type="inferred from homology"/>
<dbReference type="PANTHER" id="PTHR15151">
    <property type="entry name" value="PROTEIN EIGER"/>
    <property type="match status" value="1"/>
</dbReference>
<evidence type="ECO:0000256" key="1">
    <source>
        <dbReference type="ARBA" id="ARBA00004613"/>
    </source>
</evidence>
<dbReference type="SMART" id="SM00207">
    <property type="entry name" value="TNF"/>
    <property type="match status" value="1"/>
</dbReference>
<evidence type="ECO:0000256" key="3">
    <source>
        <dbReference type="ARBA" id="ARBA00022514"/>
    </source>
</evidence>
<dbReference type="Gene3D" id="2.60.120.40">
    <property type="match status" value="1"/>
</dbReference>
<dbReference type="Pfam" id="PF00229">
    <property type="entry name" value="TNF"/>
    <property type="match status" value="1"/>
</dbReference>
<evidence type="ECO:0000256" key="6">
    <source>
        <dbReference type="ARBA" id="ARBA00023180"/>
    </source>
</evidence>
<evidence type="ECO:0000256" key="2">
    <source>
        <dbReference type="ARBA" id="ARBA00008670"/>
    </source>
</evidence>
<evidence type="ECO:0000256" key="5">
    <source>
        <dbReference type="ARBA" id="ARBA00023157"/>
    </source>
</evidence>
<dbReference type="AlphaFoldDB" id="A0AAY4APQ8"/>
<organism evidence="8 9">
    <name type="scientific">Denticeps clupeoides</name>
    <name type="common">denticle herring</name>
    <dbReference type="NCBI Taxonomy" id="299321"/>
    <lineage>
        <taxon>Eukaryota</taxon>
        <taxon>Metazoa</taxon>
        <taxon>Chordata</taxon>
        <taxon>Craniata</taxon>
        <taxon>Vertebrata</taxon>
        <taxon>Euteleostomi</taxon>
        <taxon>Actinopterygii</taxon>
        <taxon>Neopterygii</taxon>
        <taxon>Teleostei</taxon>
        <taxon>Clupei</taxon>
        <taxon>Clupeiformes</taxon>
        <taxon>Denticipitoidei</taxon>
        <taxon>Denticipitidae</taxon>
        <taxon>Denticeps</taxon>
    </lineage>
</organism>
<reference evidence="8" key="3">
    <citation type="submission" date="2025-09" db="UniProtKB">
        <authorList>
            <consortium name="Ensembl"/>
        </authorList>
    </citation>
    <scope>IDENTIFICATION</scope>
</reference>
<keyword evidence="4" id="KW-0964">Secreted</keyword>
<comment type="similarity">
    <text evidence="2">Belongs to the tumor necrosis factor family.</text>
</comment>
<evidence type="ECO:0000256" key="4">
    <source>
        <dbReference type="ARBA" id="ARBA00022525"/>
    </source>
</evidence>
<sequence length="249" mass="28483">LWIRASGKSPTMHRGLQQRKMRKLRFVWAAMAAFALLLAGCSAVFTVWTWRQTRDLSRSFSTLQERVEQVNTQRKEIVQLILEKRAIMEGSRMKREGKTTLGQSFQHNVCLCHFPFFLLFGAVGQSGLIRGWEEEALNMTRAVMYNPETGIFRVERNGVYFLYCQVHFNENKSPYVKLEVSVSKGPSLQCMEGHGTTPSSAVHNLHFLKPCQVSGLLRLNRGAELQTLTSPNIDLRNNGKHYFGLFKIN</sequence>
<dbReference type="GO" id="GO:0005125">
    <property type="term" value="F:cytokine activity"/>
    <property type="evidence" value="ECO:0007669"/>
    <property type="project" value="UniProtKB-KW"/>
</dbReference>
<reference evidence="8" key="2">
    <citation type="submission" date="2025-08" db="UniProtKB">
        <authorList>
            <consortium name="Ensembl"/>
        </authorList>
    </citation>
    <scope>IDENTIFICATION</scope>
</reference>
<dbReference type="Proteomes" id="UP000694580">
    <property type="component" value="Chromosome 1"/>
</dbReference>
<evidence type="ECO:0000313" key="9">
    <source>
        <dbReference type="Proteomes" id="UP000694580"/>
    </source>
</evidence>
<dbReference type="GO" id="GO:0006955">
    <property type="term" value="P:immune response"/>
    <property type="evidence" value="ECO:0007669"/>
    <property type="project" value="InterPro"/>
</dbReference>
<feature type="domain" description="THD" evidence="7">
    <location>
        <begin position="76"/>
        <end position="248"/>
    </location>
</feature>
<dbReference type="GO" id="GO:0005615">
    <property type="term" value="C:extracellular space"/>
    <property type="evidence" value="ECO:0007669"/>
    <property type="project" value="UniProtKB-KW"/>
</dbReference>
<keyword evidence="5" id="KW-1015">Disulfide bond</keyword>